<dbReference type="HOGENOM" id="CLU_1327299_0_0_1"/>
<keyword evidence="3" id="KW-1185">Reference proteome</keyword>
<dbReference type="EMBL" id="KN847532">
    <property type="protein sequence ID" value="KIW07499.1"/>
    <property type="molecule type" value="Genomic_DNA"/>
</dbReference>
<evidence type="ECO:0000313" key="2">
    <source>
        <dbReference type="EMBL" id="KIW07499.1"/>
    </source>
</evidence>
<organism evidence="2 3">
    <name type="scientific">Verruconis gallopava</name>
    <dbReference type="NCBI Taxonomy" id="253628"/>
    <lineage>
        <taxon>Eukaryota</taxon>
        <taxon>Fungi</taxon>
        <taxon>Dikarya</taxon>
        <taxon>Ascomycota</taxon>
        <taxon>Pezizomycotina</taxon>
        <taxon>Dothideomycetes</taxon>
        <taxon>Pleosporomycetidae</taxon>
        <taxon>Venturiales</taxon>
        <taxon>Sympoventuriaceae</taxon>
        <taxon>Verruconis</taxon>
    </lineage>
</organism>
<gene>
    <name evidence="2" type="ORF">PV09_01464</name>
</gene>
<feature type="region of interest" description="Disordered" evidence="1">
    <location>
        <begin position="178"/>
        <end position="207"/>
    </location>
</feature>
<proteinExistence type="predicted"/>
<feature type="compositionally biased region" description="Basic and acidic residues" evidence="1">
    <location>
        <begin position="57"/>
        <end position="73"/>
    </location>
</feature>
<dbReference type="Proteomes" id="UP000053259">
    <property type="component" value="Unassembled WGS sequence"/>
</dbReference>
<dbReference type="GeneID" id="27309437"/>
<sequence>MIPQSYVGRREQKTHGTKVTRYGHDVDRSEKEKSRLESSSSLVSPSYNATSVPTVQHRGDSFYDADNDKEPHLKPQPSPEYRNCRKYHSRPPQSPPPEDPRKSSESINKYTATQDKDRRVRQYTNPKLNKASNYRSGVGSKDPSKVAFTDSEVTSVGGVKVRDDHYVTRSVEEVRIGYRERQAKSDKRRNERRGNSTSSIAFESGYV</sequence>
<feature type="compositionally biased region" description="Polar residues" evidence="1">
    <location>
        <begin position="43"/>
        <end position="54"/>
    </location>
</feature>
<feature type="region of interest" description="Disordered" evidence="1">
    <location>
        <begin position="1"/>
        <end position="145"/>
    </location>
</feature>
<name>A0A0D2B8H7_9PEZI</name>
<dbReference type="InParanoid" id="A0A0D2B8H7"/>
<accession>A0A0D2B8H7</accession>
<protein>
    <submittedName>
        <fullName evidence="2">Uncharacterized protein</fullName>
    </submittedName>
</protein>
<dbReference type="VEuPathDB" id="FungiDB:PV09_01464"/>
<evidence type="ECO:0000313" key="3">
    <source>
        <dbReference type="Proteomes" id="UP000053259"/>
    </source>
</evidence>
<dbReference type="RefSeq" id="XP_016217368.1">
    <property type="nucleotide sequence ID" value="XM_016354356.1"/>
</dbReference>
<feature type="compositionally biased region" description="Polar residues" evidence="1">
    <location>
        <begin position="122"/>
        <end position="135"/>
    </location>
</feature>
<reference evidence="2 3" key="1">
    <citation type="submission" date="2015-01" db="EMBL/GenBank/DDBJ databases">
        <title>The Genome Sequence of Ochroconis gallopava CBS43764.</title>
        <authorList>
            <consortium name="The Broad Institute Genomics Platform"/>
            <person name="Cuomo C."/>
            <person name="de Hoog S."/>
            <person name="Gorbushina A."/>
            <person name="Stielow B."/>
            <person name="Teixiera M."/>
            <person name="Abouelleil A."/>
            <person name="Chapman S.B."/>
            <person name="Priest M."/>
            <person name="Young S.K."/>
            <person name="Wortman J."/>
            <person name="Nusbaum C."/>
            <person name="Birren B."/>
        </authorList>
    </citation>
    <scope>NUCLEOTIDE SEQUENCE [LARGE SCALE GENOMIC DNA]</scope>
    <source>
        <strain evidence="2 3">CBS 43764</strain>
    </source>
</reference>
<dbReference type="AlphaFoldDB" id="A0A0D2B8H7"/>
<feature type="compositionally biased region" description="Basic and acidic residues" evidence="1">
    <location>
        <begin position="178"/>
        <end position="194"/>
    </location>
</feature>
<evidence type="ECO:0000256" key="1">
    <source>
        <dbReference type="SAM" id="MobiDB-lite"/>
    </source>
</evidence>
<feature type="compositionally biased region" description="Basic and acidic residues" evidence="1">
    <location>
        <begin position="22"/>
        <end position="36"/>
    </location>
</feature>